<evidence type="ECO:0000256" key="1">
    <source>
        <dbReference type="ARBA" id="ARBA00023015"/>
    </source>
</evidence>
<keyword evidence="8" id="KW-1185">Reference proteome</keyword>
<dbReference type="Gene3D" id="1.10.10.60">
    <property type="entry name" value="Homeodomain-like"/>
    <property type="match status" value="1"/>
</dbReference>
<dbReference type="STRING" id="1210089.GCA_001613165_03634"/>
<evidence type="ECO:0000256" key="3">
    <source>
        <dbReference type="ARBA" id="ARBA00023163"/>
    </source>
</evidence>
<dbReference type="GO" id="GO:0003700">
    <property type="term" value="F:DNA-binding transcription factor activity"/>
    <property type="evidence" value="ECO:0007669"/>
    <property type="project" value="TreeGrafter"/>
</dbReference>
<sequence>MTKSQQAQAPDGAARAKSPVAARRNQVTRRAILDAAWDLTLEVGYPRVSIDAIAARAGAGKQTIYRWWPSKGAVLLDALLSLSETAAEGDHADADGTIDLPDTGDLAADLRTVLRATVAELNDPRLSDPMRALTAEMLRDPDLAAAFRERLDIPLREAKLRRLRSAQNIGQLRPDADLEVAIDLIWGPLQHRWLFGTAPLTEQYADAVVATALAGVGGPP</sequence>
<evidence type="ECO:0000259" key="6">
    <source>
        <dbReference type="PROSITE" id="PS50977"/>
    </source>
</evidence>
<evidence type="ECO:0000313" key="8">
    <source>
        <dbReference type="Proteomes" id="UP000255355"/>
    </source>
</evidence>
<keyword evidence="3" id="KW-0804">Transcription</keyword>
<dbReference type="InterPro" id="IPR011075">
    <property type="entry name" value="TetR_C"/>
</dbReference>
<dbReference type="InterPro" id="IPR001647">
    <property type="entry name" value="HTH_TetR"/>
</dbReference>
<dbReference type="InterPro" id="IPR036271">
    <property type="entry name" value="Tet_transcr_reg_TetR-rel_C_sf"/>
</dbReference>
<dbReference type="AlphaFoldDB" id="A0A370H8E6"/>
<dbReference type="Pfam" id="PF16859">
    <property type="entry name" value="TetR_C_11"/>
    <property type="match status" value="1"/>
</dbReference>
<feature type="region of interest" description="Disordered" evidence="5">
    <location>
        <begin position="1"/>
        <end position="22"/>
    </location>
</feature>
<dbReference type="GO" id="GO:0000976">
    <property type="term" value="F:transcription cis-regulatory region binding"/>
    <property type="evidence" value="ECO:0007669"/>
    <property type="project" value="TreeGrafter"/>
</dbReference>
<organism evidence="7 8">
    <name type="scientific">Nocardia mexicana</name>
    <dbReference type="NCBI Taxonomy" id="279262"/>
    <lineage>
        <taxon>Bacteria</taxon>
        <taxon>Bacillati</taxon>
        <taxon>Actinomycetota</taxon>
        <taxon>Actinomycetes</taxon>
        <taxon>Mycobacteriales</taxon>
        <taxon>Nocardiaceae</taxon>
        <taxon>Nocardia</taxon>
    </lineage>
</organism>
<accession>A0A370H8E6</accession>
<comment type="caution">
    <text evidence="7">The sequence shown here is derived from an EMBL/GenBank/DDBJ whole genome shotgun (WGS) entry which is preliminary data.</text>
</comment>
<proteinExistence type="predicted"/>
<dbReference type="PANTHER" id="PTHR30055">
    <property type="entry name" value="HTH-TYPE TRANSCRIPTIONAL REGULATOR RUTR"/>
    <property type="match status" value="1"/>
</dbReference>
<evidence type="ECO:0000256" key="2">
    <source>
        <dbReference type="ARBA" id="ARBA00023125"/>
    </source>
</evidence>
<keyword evidence="2 4" id="KW-0238">DNA-binding</keyword>
<dbReference type="SUPFAM" id="SSF48498">
    <property type="entry name" value="Tetracyclin repressor-like, C-terminal domain"/>
    <property type="match status" value="1"/>
</dbReference>
<evidence type="ECO:0000256" key="4">
    <source>
        <dbReference type="PROSITE-ProRule" id="PRU00335"/>
    </source>
</evidence>
<dbReference type="PROSITE" id="PS50977">
    <property type="entry name" value="HTH_TETR_2"/>
    <property type="match status" value="1"/>
</dbReference>
<dbReference type="EMBL" id="QQAZ01000003">
    <property type="protein sequence ID" value="RDI52789.1"/>
    <property type="molecule type" value="Genomic_DNA"/>
</dbReference>
<dbReference type="PRINTS" id="PR00455">
    <property type="entry name" value="HTHTETR"/>
</dbReference>
<dbReference type="PANTHER" id="PTHR30055:SF148">
    <property type="entry name" value="TETR-FAMILY TRANSCRIPTIONAL REGULATOR"/>
    <property type="match status" value="1"/>
</dbReference>
<dbReference type="Proteomes" id="UP000255355">
    <property type="component" value="Unassembled WGS sequence"/>
</dbReference>
<dbReference type="InterPro" id="IPR050109">
    <property type="entry name" value="HTH-type_TetR-like_transc_reg"/>
</dbReference>
<dbReference type="InterPro" id="IPR009057">
    <property type="entry name" value="Homeodomain-like_sf"/>
</dbReference>
<dbReference type="SUPFAM" id="SSF46689">
    <property type="entry name" value="Homeodomain-like"/>
    <property type="match status" value="1"/>
</dbReference>
<evidence type="ECO:0000256" key="5">
    <source>
        <dbReference type="SAM" id="MobiDB-lite"/>
    </source>
</evidence>
<gene>
    <name evidence="7" type="ORF">DFR68_103175</name>
</gene>
<name>A0A370H8E6_9NOCA</name>
<evidence type="ECO:0000313" key="7">
    <source>
        <dbReference type="EMBL" id="RDI52789.1"/>
    </source>
</evidence>
<dbReference type="RefSeq" id="WP_068020894.1">
    <property type="nucleotide sequence ID" value="NZ_QQAZ01000003.1"/>
</dbReference>
<protein>
    <submittedName>
        <fullName evidence="7">TetR family transcriptional regulator</fullName>
    </submittedName>
</protein>
<dbReference type="OrthoDB" id="9796019at2"/>
<keyword evidence="1" id="KW-0805">Transcription regulation</keyword>
<feature type="DNA-binding region" description="H-T-H motif" evidence="4">
    <location>
        <begin position="49"/>
        <end position="68"/>
    </location>
</feature>
<reference evidence="7 8" key="1">
    <citation type="submission" date="2018-07" db="EMBL/GenBank/DDBJ databases">
        <title>Genomic Encyclopedia of Type Strains, Phase IV (KMG-IV): sequencing the most valuable type-strain genomes for metagenomic binning, comparative biology and taxonomic classification.</title>
        <authorList>
            <person name="Goeker M."/>
        </authorList>
    </citation>
    <scope>NUCLEOTIDE SEQUENCE [LARGE SCALE GENOMIC DNA]</scope>
    <source>
        <strain evidence="7 8">DSM 44952</strain>
    </source>
</reference>
<dbReference type="Gene3D" id="1.10.357.10">
    <property type="entry name" value="Tetracycline Repressor, domain 2"/>
    <property type="match status" value="1"/>
</dbReference>
<dbReference type="Pfam" id="PF00440">
    <property type="entry name" value="TetR_N"/>
    <property type="match status" value="1"/>
</dbReference>
<feature type="domain" description="HTH tetR-type" evidence="6">
    <location>
        <begin position="26"/>
        <end position="86"/>
    </location>
</feature>